<dbReference type="InterPro" id="IPR006034">
    <property type="entry name" value="Asparaginase/glutaminase-like"/>
</dbReference>
<gene>
    <name evidence="4" type="ORF">CYCCA115_LOCUS14491</name>
</gene>
<dbReference type="Gene3D" id="3.40.50.1170">
    <property type="entry name" value="L-asparaginase, N-terminal domain"/>
    <property type="match status" value="1"/>
</dbReference>
<feature type="active site" description="O-isoaspartyl threonine intermediate" evidence="1">
    <location>
        <position position="11"/>
    </location>
</feature>
<feature type="domain" description="L-asparaginase N-terminal" evidence="3">
    <location>
        <begin position="2"/>
        <end position="160"/>
    </location>
</feature>
<comment type="caution">
    <text evidence="4">The sequence shown here is derived from an EMBL/GenBank/DDBJ whole genome shotgun (WGS) entry which is preliminary data.</text>
</comment>
<organism evidence="4 5">
    <name type="scientific">Cylindrotheca closterium</name>
    <dbReference type="NCBI Taxonomy" id="2856"/>
    <lineage>
        <taxon>Eukaryota</taxon>
        <taxon>Sar</taxon>
        <taxon>Stramenopiles</taxon>
        <taxon>Ochrophyta</taxon>
        <taxon>Bacillariophyta</taxon>
        <taxon>Bacillariophyceae</taxon>
        <taxon>Bacillariophycidae</taxon>
        <taxon>Bacillariales</taxon>
        <taxon>Bacillariaceae</taxon>
        <taxon>Cylindrotheca</taxon>
    </lineage>
</organism>
<dbReference type="PANTHER" id="PTHR11707">
    <property type="entry name" value="L-ASPARAGINASE"/>
    <property type="match status" value="1"/>
</dbReference>
<dbReference type="SUPFAM" id="SSF53774">
    <property type="entry name" value="Glutaminase/Asparaginase"/>
    <property type="match status" value="1"/>
</dbReference>
<protein>
    <recommendedName>
        <fullName evidence="3">L-asparaginase N-terminal domain-containing protein</fullName>
    </recommendedName>
</protein>
<evidence type="ECO:0000256" key="2">
    <source>
        <dbReference type="PIRSR" id="PIRSR001220-2"/>
    </source>
</evidence>
<dbReference type="AlphaFoldDB" id="A0AAD2FVA5"/>
<keyword evidence="5" id="KW-1185">Reference proteome</keyword>
<dbReference type="PANTHER" id="PTHR11707:SF28">
    <property type="entry name" value="60 KDA LYSOPHOSPHOLIPASE"/>
    <property type="match status" value="1"/>
</dbReference>
<sequence>MKILFIQTGGTIDKDYPRSKGGYAFEFGEPATKRLLERLGPSFSYEVVTAFQKDSLEVTDADREILASLIEEHSEERIIITHGTDTMIETAKFLASRESLAGTRRIVLTGSMRPERFSNTDAPLNVGSAMAAVQILPKTGVYVTMHGVVREAHEAKRDDSGQFI</sequence>
<proteinExistence type="predicted"/>
<dbReference type="PROSITE" id="PS51732">
    <property type="entry name" value="ASN_GLN_ASE_3"/>
    <property type="match status" value="1"/>
</dbReference>
<dbReference type="Pfam" id="PF00710">
    <property type="entry name" value="Asparaginase"/>
    <property type="match status" value="1"/>
</dbReference>
<dbReference type="InterPro" id="IPR037152">
    <property type="entry name" value="L-asparaginase_N_sf"/>
</dbReference>
<dbReference type="GO" id="GO:0004067">
    <property type="term" value="F:asparaginase activity"/>
    <property type="evidence" value="ECO:0007669"/>
    <property type="project" value="UniProtKB-UniRule"/>
</dbReference>
<dbReference type="PIRSF" id="PIRSF001220">
    <property type="entry name" value="L-ASNase_gatD"/>
    <property type="match status" value="1"/>
</dbReference>
<dbReference type="PRINTS" id="PR00139">
    <property type="entry name" value="ASNGLNASE"/>
</dbReference>
<evidence type="ECO:0000259" key="3">
    <source>
        <dbReference type="Pfam" id="PF00710"/>
    </source>
</evidence>
<evidence type="ECO:0000313" key="5">
    <source>
        <dbReference type="Proteomes" id="UP001295423"/>
    </source>
</evidence>
<accession>A0AAD2FVA5</accession>
<evidence type="ECO:0000313" key="4">
    <source>
        <dbReference type="EMBL" id="CAJ1953894.1"/>
    </source>
</evidence>
<feature type="binding site" evidence="2">
    <location>
        <position position="55"/>
    </location>
    <ligand>
        <name>substrate</name>
    </ligand>
</feature>
<name>A0AAD2FVA5_9STRA</name>
<dbReference type="EMBL" id="CAKOGP040001847">
    <property type="protein sequence ID" value="CAJ1953894.1"/>
    <property type="molecule type" value="Genomic_DNA"/>
</dbReference>
<evidence type="ECO:0000256" key="1">
    <source>
        <dbReference type="PIRSR" id="PIRSR001220-1"/>
    </source>
</evidence>
<dbReference type="Proteomes" id="UP001295423">
    <property type="component" value="Unassembled WGS sequence"/>
</dbReference>
<reference evidence="4" key="1">
    <citation type="submission" date="2023-08" db="EMBL/GenBank/DDBJ databases">
        <authorList>
            <person name="Audoor S."/>
            <person name="Bilcke G."/>
        </authorList>
    </citation>
    <scope>NUCLEOTIDE SEQUENCE</scope>
</reference>
<dbReference type="InterPro" id="IPR036152">
    <property type="entry name" value="Asp/glu_Ase-like_sf"/>
</dbReference>
<feature type="binding site" evidence="2">
    <location>
        <begin position="84"/>
        <end position="85"/>
    </location>
    <ligand>
        <name>substrate</name>
    </ligand>
</feature>
<dbReference type="PIRSF" id="PIRSF500176">
    <property type="entry name" value="L_ASNase"/>
    <property type="match status" value="1"/>
</dbReference>
<dbReference type="InterPro" id="IPR027474">
    <property type="entry name" value="L-asparaginase_N"/>
</dbReference>